<feature type="region of interest" description="Disordered" evidence="1">
    <location>
        <begin position="1"/>
        <end position="21"/>
    </location>
</feature>
<accession>A0A6G1G1B3</accession>
<reference evidence="5" key="2">
    <citation type="submission" date="2020-04" db="EMBL/GenBank/DDBJ databases">
        <authorList>
            <consortium name="NCBI Genome Project"/>
        </authorList>
    </citation>
    <scope>NUCLEOTIDE SEQUENCE</scope>
    <source>
        <strain evidence="5">CBS 781.70</strain>
    </source>
</reference>
<feature type="region of interest" description="Disordered" evidence="1">
    <location>
        <begin position="44"/>
        <end position="63"/>
    </location>
</feature>
<keyword evidence="4" id="KW-1185">Reference proteome</keyword>
<dbReference type="AlphaFoldDB" id="A0A6G1G1B3"/>
<dbReference type="EMBL" id="ML975160">
    <property type="protein sequence ID" value="KAF1811808.1"/>
    <property type="molecule type" value="Genomic_DNA"/>
</dbReference>
<dbReference type="InterPro" id="IPR036915">
    <property type="entry name" value="Cyclin-like_sf"/>
</dbReference>
<name>A0A6G1G1B3_9PEZI</name>
<feature type="domain" description="Cyclin N-terminal" evidence="2">
    <location>
        <begin position="220"/>
        <end position="273"/>
    </location>
</feature>
<evidence type="ECO:0000313" key="5">
    <source>
        <dbReference type="RefSeq" id="XP_033533439.1"/>
    </source>
</evidence>
<evidence type="ECO:0000313" key="4">
    <source>
        <dbReference type="Proteomes" id="UP000504638"/>
    </source>
</evidence>
<dbReference type="Proteomes" id="UP000504638">
    <property type="component" value="Unplaced"/>
</dbReference>
<evidence type="ECO:0000313" key="3">
    <source>
        <dbReference type="EMBL" id="KAF1811808.1"/>
    </source>
</evidence>
<dbReference type="SUPFAM" id="SSF47954">
    <property type="entry name" value="Cyclin-like"/>
    <property type="match status" value="1"/>
</dbReference>
<evidence type="ECO:0000256" key="1">
    <source>
        <dbReference type="SAM" id="MobiDB-lite"/>
    </source>
</evidence>
<proteinExistence type="predicted"/>
<protein>
    <recommendedName>
        <fullName evidence="2">Cyclin N-terminal domain-containing protein</fullName>
    </recommendedName>
</protein>
<organism evidence="3">
    <name type="scientific">Eremomyces bilateralis CBS 781.70</name>
    <dbReference type="NCBI Taxonomy" id="1392243"/>
    <lineage>
        <taxon>Eukaryota</taxon>
        <taxon>Fungi</taxon>
        <taxon>Dikarya</taxon>
        <taxon>Ascomycota</taxon>
        <taxon>Pezizomycotina</taxon>
        <taxon>Dothideomycetes</taxon>
        <taxon>Dothideomycetes incertae sedis</taxon>
        <taxon>Eremomycetales</taxon>
        <taxon>Eremomycetaceae</taxon>
        <taxon>Eremomyces</taxon>
    </lineage>
</organism>
<sequence>MASNFLLPPSANAGLSRKGSVTSMNDEELDSYFAAYAPLSNLPTPPLSDESSDEASLTVSTNDGAVTPSTPLSIYDLEDRPPSLHLPSTHIANLVPNTSIHRPYVPSIHRLLGRSGLSLSTIALAASILDDLSSHFARSYRAAFTNVSTPLEQLPLRRPLSASSKETVPAHFMVGSSVVDVEMKGADACPLRLPPAMATSSWTSARRSSQCWTQPTDVPRPELVAIAALMLAVQFSSDTPPSAERWSRWSDGQFDARQINRCGGLILRDVKYGLLGLVDGAERWIALW</sequence>
<reference evidence="3 5" key="1">
    <citation type="submission" date="2020-01" db="EMBL/GenBank/DDBJ databases">
        <authorList>
            <consortium name="DOE Joint Genome Institute"/>
            <person name="Haridas S."/>
            <person name="Albert R."/>
            <person name="Binder M."/>
            <person name="Bloem J."/>
            <person name="Labutti K."/>
            <person name="Salamov A."/>
            <person name="Andreopoulos B."/>
            <person name="Baker S.E."/>
            <person name="Barry K."/>
            <person name="Bills G."/>
            <person name="Bluhm B.H."/>
            <person name="Cannon C."/>
            <person name="Castanera R."/>
            <person name="Culley D.E."/>
            <person name="Daum C."/>
            <person name="Ezra D."/>
            <person name="Gonzalez J.B."/>
            <person name="Henrissat B."/>
            <person name="Kuo A."/>
            <person name="Liang C."/>
            <person name="Lipzen A."/>
            <person name="Lutzoni F."/>
            <person name="Magnuson J."/>
            <person name="Mondo S."/>
            <person name="Nolan M."/>
            <person name="Ohm R."/>
            <person name="Pangilinan J."/>
            <person name="Park H.-J."/>
            <person name="Ramirez L."/>
            <person name="Alfaro M."/>
            <person name="Sun H."/>
            <person name="Tritt A."/>
            <person name="Yoshinaga Y."/>
            <person name="Zwiers L.-H."/>
            <person name="Turgeon B.G."/>
            <person name="Goodwin S.B."/>
            <person name="Spatafora J.W."/>
            <person name="Crous P.W."/>
            <person name="Grigoriev I.V."/>
        </authorList>
    </citation>
    <scope>NUCLEOTIDE SEQUENCE</scope>
    <source>
        <strain evidence="3 5">CBS 781.70</strain>
    </source>
</reference>
<dbReference type="Gene3D" id="1.10.472.10">
    <property type="entry name" value="Cyclin-like"/>
    <property type="match status" value="1"/>
</dbReference>
<dbReference type="GeneID" id="54420215"/>
<dbReference type="RefSeq" id="XP_033533439.1">
    <property type="nucleotide sequence ID" value="XM_033679645.1"/>
</dbReference>
<gene>
    <name evidence="3 5" type="ORF">P152DRAFT_459285</name>
</gene>
<dbReference type="OrthoDB" id="3877279at2759"/>
<evidence type="ECO:0000259" key="2">
    <source>
        <dbReference type="Pfam" id="PF00134"/>
    </source>
</evidence>
<reference evidence="5" key="3">
    <citation type="submission" date="2025-04" db="UniProtKB">
        <authorList>
            <consortium name="RefSeq"/>
        </authorList>
    </citation>
    <scope>IDENTIFICATION</scope>
    <source>
        <strain evidence="5">CBS 781.70</strain>
    </source>
</reference>
<dbReference type="InterPro" id="IPR006671">
    <property type="entry name" value="Cyclin_N"/>
</dbReference>
<dbReference type="Pfam" id="PF00134">
    <property type="entry name" value="Cyclin_N"/>
    <property type="match status" value="1"/>
</dbReference>
<feature type="compositionally biased region" description="Polar residues" evidence="1">
    <location>
        <begin position="54"/>
        <end position="63"/>
    </location>
</feature>